<evidence type="ECO:0000256" key="3">
    <source>
        <dbReference type="RuleBase" id="RU000384"/>
    </source>
</evidence>
<sequence length="424" mass="46817">MTNERLRVLFCDHLNLARGKYLPIKKASSGSTRVCQGTFGVTYDKDLIPAPGSKVLEGLPDIEIRFREEDIRDSWYPDTKVVVGDLYEEGAPFGACGRHALKRAIADWNALGFDPMVGLELEAFAFQQREDGSLVPYDTPKSYVYSTGPFADPHGFTEAVWDRASELGFAIDSHTSEFDSPQFEFTLTFDHALKAVDDIFLFRQLAREVALEHGIILTFLPKPILPKGGSGLHVNFSFRDRDGNNAVGEPDRLSTVAEGCIAGLMHHHRSMAALVAPIVNSYQRLRPSSMSGYWRNWGGDHRGVTTRISAERGPKARIEHRMGDGAANPYTLVATVLQAARLGYVNRYPLPPAETGDCFGEIDARDGVPDDLAGALDALEADGVLMDAVGRLLCENHIFIKRDEIGKTAGLEGDALRDFYIHYI</sequence>
<dbReference type="GO" id="GO:0004356">
    <property type="term" value="F:glutamine synthetase activity"/>
    <property type="evidence" value="ECO:0007669"/>
    <property type="project" value="UniProtKB-EC"/>
</dbReference>
<dbReference type="PANTHER" id="PTHR43785">
    <property type="entry name" value="GAMMA-GLUTAMYLPUTRESCINE SYNTHETASE"/>
    <property type="match status" value="1"/>
</dbReference>
<keyword evidence="1 5" id="KW-0436">Ligase</keyword>
<dbReference type="InterPro" id="IPR008146">
    <property type="entry name" value="Gln_synth_cat_dom"/>
</dbReference>
<dbReference type="SMART" id="SM01230">
    <property type="entry name" value="Gln-synt_C"/>
    <property type="match status" value="1"/>
</dbReference>
<gene>
    <name evidence="5" type="ORF">GGR23_000123</name>
</gene>
<comment type="similarity">
    <text evidence="2 3">Belongs to the glutamine synthetase family.</text>
</comment>
<evidence type="ECO:0000313" key="5">
    <source>
        <dbReference type="EMBL" id="MBB4062962.1"/>
    </source>
</evidence>
<dbReference type="AlphaFoldDB" id="A0A7W6NJ57"/>
<name>A0A7W6NJ57_9HYPH</name>
<dbReference type="PROSITE" id="PS51987">
    <property type="entry name" value="GS_CATALYTIC"/>
    <property type="match status" value="1"/>
</dbReference>
<evidence type="ECO:0000256" key="1">
    <source>
        <dbReference type="ARBA" id="ARBA00022598"/>
    </source>
</evidence>
<evidence type="ECO:0000313" key="6">
    <source>
        <dbReference type="Proteomes" id="UP000528286"/>
    </source>
</evidence>
<reference evidence="5 6" key="1">
    <citation type="submission" date="2020-08" db="EMBL/GenBank/DDBJ databases">
        <title>Genomic Encyclopedia of Type Strains, Phase IV (KMG-IV): sequencing the most valuable type-strain genomes for metagenomic binning, comparative biology and taxonomic classification.</title>
        <authorList>
            <person name="Goeker M."/>
        </authorList>
    </citation>
    <scope>NUCLEOTIDE SEQUENCE [LARGE SCALE GENOMIC DNA]</scope>
    <source>
        <strain evidence="5 6">DSM 29853</strain>
    </source>
</reference>
<dbReference type="SUPFAM" id="SSF55931">
    <property type="entry name" value="Glutamine synthetase/guanido kinase"/>
    <property type="match status" value="1"/>
</dbReference>
<dbReference type="EC" id="6.3.1.2" evidence="5"/>
<organism evidence="5 6">
    <name type="scientific">Gellertiella hungarica</name>
    <dbReference type="NCBI Taxonomy" id="1572859"/>
    <lineage>
        <taxon>Bacteria</taxon>
        <taxon>Pseudomonadati</taxon>
        <taxon>Pseudomonadota</taxon>
        <taxon>Alphaproteobacteria</taxon>
        <taxon>Hyphomicrobiales</taxon>
        <taxon>Rhizobiaceae</taxon>
        <taxon>Gellertiella</taxon>
    </lineage>
</organism>
<dbReference type="EMBL" id="JACIEZ010000001">
    <property type="protein sequence ID" value="MBB4062962.1"/>
    <property type="molecule type" value="Genomic_DNA"/>
</dbReference>
<dbReference type="Proteomes" id="UP000528286">
    <property type="component" value="Unassembled WGS sequence"/>
</dbReference>
<keyword evidence="6" id="KW-1185">Reference proteome</keyword>
<accession>A0A7W6NJ57</accession>
<dbReference type="RefSeq" id="WP_183364159.1">
    <property type="nucleotide sequence ID" value="NZ_JACIEZ010000001.1"/>
</dbReference>
<dbReference type="PANTHER" id="PTHR43785:SF12">
    <property type="entry name" value="TYPE-1 GLUTAMINE SYNTHETASE 2"/>
    <property type="match status" value="1"/>
</dbReference>
<evidence type="ECO:0000259" key="4">
    <source>
        <dbReference type="PROSITE" id="PS51987"/>
    </source>
</evidence>
<feature type="domain" description="GS catalytic" evidence="4">
    <location>
        <begin position="97"/>
        <end position="424"/>
    </location>
</feature>
<dbReference type="Pfam" id="PF00120">
    <property type="entry name" value="Gln-synt_C"/>
    <property type="match status" value="1"/>
</dbReference>
<dbReference type="GO" id="GO:0006542">
    <property type="term" value="P:glutamine biosynthetic process"/>
    <property type="evidence" value="ECO:0007669"/>
    <property type="project" value="TreeGrafter"/>
</dbReference>
<protein>
    <submittedName>
        <fullName evidence="5">Glutamine synthetase</fullName>
        <ecNumber evidence="5">6.3.1.2</ecNumber>
    </submittedName>
</protein>
<comment type="caution">
    <text evidence="5">The sequence shown here is derived from an EMBL/GenBank/DDBJ whole genome shotgun (WGS) entry which is preliminary data.</text>
</comment>
<dbReference type="InterPro" id="IPR014746">
    <property type="entry name" value="Gln_synth/guanido_kin_cat_dom"/>
</dbReference>
<proteinExistence type="inferred from homology"/>
<evidence type="ECO:0000256" key="2">
    <source>
        <dbReference type="PROSITE-ProRule" id="PRU01331"/>
    </source>
</evidence>
<dbReference type="Gene3D" id="3.30.590.10">
    <property type="entry name" value="Glutamine synthetase/guanido kinase, catalytic domain"/>
    <property type="match status" value="1"/>
</dbReference>